<dbReference type="EMBL" id="PKJO01000002">
    <property type="protein sequence ID" value="PLA41028.1"/>
    <property type="molecule type" value="Genomic_DNA"/>
</dbReference>
<dbReference type="GO" id="GO:0004386">
    <property type="term" value="F:helicase activity"/>
    <property type="evidence" value="ECO:0007669"/>
    <property type="project" value="UniProtKB-KW"/>
</dbReference>
<keyword evidence="1" id="KW-0378">Hydrolase</keyword>
<dbReference type="Proteomes" id="UP000234767">
    <property type="component" value="Unassembled WGS sequence"/>
</dbReference>
<name>A0A2I1XEG7_NEISI</name>
<organism evidence="1 2">
    <name type="scientific">Neisseria sicca</name>
    <dbReference type="NCBI Taxonomy" id="490"/>
    <lineage>
        <taxon>Bacteria</taxon>
        <taxon>Pseudomonadati</taxon>
        <taxon>Pseudomonadota</taxon>
        <taxon>Betaproteobacteria</taxon>
        <taxon>Neisseriales</taxon>
        <taxon>Neisseriaceae</taxon>
        <taxon>Neisseria</taxon>
    </lineage>
</organism>
<protein>
    <submittedName>
        <fullName evidence="1">DNA helicase UvrA</fullName>
    </submittedName>
</protein>
<gene>
    <name evidence="1" type="ORF">CYK00_01885</name>
</gene>
<evidence type="ECO:0000313" key="1">
    <source>
        <dbReference type="EMBL" id="PLA41028.1"/>
    </source>
</evidence>
<keyword evidence="1" id="KW-0547">Nucleotide-binding</keyword>
<proteinExistence type="predicted"/>
<sequence>MSFSKLKIIYQNNHIKALIPLFSLQKNCIIYQLRRYHDTCRYGRHADDECKCC</sequence>
<reference evidence="1 2" key="1">
    <citation type="submission" date="2017-12" db="EMBL/GenBank/DDBJ databases">
        <title>Phylogenetic diversity of female urinary microbiome.</title>
        <authorList>
            <person name="Thomas-White K."/>
            <person name="Wolfe A.J."/>
        </authorList>
    </citation>
    <scope>NUCLEOTIDE SEQUENCE [LARGE SCALE GENOMIC DNA]</scope>
    <source>
        <strain evidence="1 2">UMB0321</strain>
    </source>
</reference>
<keyword evidence="1" id="KW-0347">Helicase</keyword>
<keyword evidence="1" id="KW-0067">ATP-binding</keyword>
<dbReference type="AlphaFoldDB" id="A0A2I1XEG7"/>
<evidence type="ECO:0000313" key="2">
    <source>
        <dbReference type="Proteomes" id="UP000234767"/>
    </source>
</evidence>
<comment type="caution">
    <text evidence="1">The sequence shown here is derived from an EMBL/GenBank/DDBJ whole genome shotgun (WGS) entry which is preliminary data.</text>
</comment>
<accession>A0A2I1XEG7</accession>